<evidence type="ECO:0000256" key="7">
    <source>
        <dbReference type="ARBA" id="ARBA00022982"/>
    </source>
</evidence>
<keyword evidence="8 11" id="KW-1133">Transmembrane helix</keyword>
<organism evidence="12 13">
    <name type="scientific">Cryptococcus deuterogattii (strain R265)</name>
    <name type="common">Cryptococcus gattii VGII (strain R265)</name>
    <dbReference type="NCBI Taxonomy" id="294750"/>
    <lineage>
        <taxon>Eukaryota</taxon>
        <taxon>Fungi</taxon>
        <taxon>Dikarya</taxon>
        <taxon>Basidiomycota</taxon>
        <taxon>Agaricomycotina</taxon>
        <taxon>Tremellomycetes</taxon>
        <taxon>Tremellales</taxon>
        <taxon>Cryptococcaceae</taxon>
        <taxon>Cryptococcus</taxon>
        <taxon>Cryptococcus gattii species complex</taxon>
    </lineage>
</organism>
<evidence type="ECO:0000256" key="11">
    <source>
        <dbReference type="RuleBase" id="RU368034"/>
    </source>
</evidence>
<dbReference type="VEuPathDB" id="FungiDB:CNBG_2671"/>
<name>A0A095EHN2_CRYD2</name>
<keyword evidence="6 11" id="KW-0999">Mitochondrion inner membrane</keyword>
<evidence type="ECO:0000256" key="5">
    <source>
        <dbReference type="ARBA" id="ARBA00022692"/>
    </source>
</evidence>
<protein>
    <recommendedName>
        <fullName evidence="11">NADH dehydrogenase [ubiquinone] 1 alpha subcomplex subunit 13</fullName>
    </recommendedName>
</protein>
<dbReference type="RefSeq" id="XP_062882691.1">
    <property type="nucleotide sequence ID" value="XM_063026736.1"/>
</dbReference>
<evidence type="ECO:0000256" key="10">
    <source>
        <dbReference type="ARBA" id="ARBA00023136"/>
    </source>
</evidence>
<dbReference type="Pfam" id="PF06212">
    <property type="entry name" value="GRIM-19"/>
    <property type="match status" value="1"/>
</dbReference>
<proteinExistence type="inferred from homology"/>
<dbReference type="OrthoDB" id="3308at2759"/>
<comment type="similarity">
    <text evidence="2 11">Belongs to the complex I NDUFA13 subunit family.</text>
</comment>
<dbReference type="OMA" id="LLFGHWG"/>
<evidence type="ECO:0000313" key="13">
    <source>
        <dbReference type="Proteomes" id="UP000029445"/>
    </source>
</evidence>
<evidence type="ECO:0000313" key="12">
    <source>
        <dbReference type="EMBL" id="KGB76833.1"/>
    </source>
</evidence>
<dbReference type="AlphaFoldDB" id="A0A095EHN2"/>
<evidence type="ECO:0000256" key="3">
    <source>
        <dbReference type="ARBA" id="ARBA00022448"/>
    </source>
</evidence>
<sequence length="123" mass="14068">MSHGFRQDMPPPGGYETLKYKRNLPVKGPSGAVLFGGMFALCTFGFWRLGQGNVEKRELKREKAWSRINLVPLILAEQDRDAYRRQQAALAREKEIMKDYPGWEAGKSTYNTSRYTPNTIVVL</sequence>
<dbReference type="HOGENOM" id="CLU_119720_1_0_1"/>
<evidence type="ECO:0000256" key="8">
    <source>
        <dbReference type="ARBA" id="ARBA00022989"/>
    </source>
</evidence>
<dbReference type="KEGG" id="cdeu:CNBG_2671"/>
<comment type="subcellular location">
    <subcellularLocation>
        <location evidence="1 11">Mitochondrion inner membrane</location>
        <topology evidence="1 11">Single-pass membrane protein</topology>
        <orientation evidence="1 11">Matrix side</orientation>
    </subcellularLocation>
</comment>
<keyword evidence="5 11" id="KW-0812">Transmembrane</keyword>
<keyword evidence="7 11" id="KW-0249">Electron transport</keyword>
<reference evidence="12 13" key="2">
    <citation type="journal article" date="2018" name="Proc. Natl. Acad. Sci.">
        <title>RNAi is a critical determinant of centromere evolution in closely related fungi.</title>
        <authorList>
            <person name="Yadav V."/>
            <person name="Sun S."/>
            <person name="Billmyre R.B."/>
            <person name="Thimmappa B.C."/>
            <person name="Shea T."/>
            <person name="Lintner R."/>
            <person name="Bakkeren G."/>
            <person name="Cuomo C.A."/>
            <person name="Heitman J."/>
            <person name="Sanyal K."/>
        </authorList>
    </citation>
    <scope>NUCLEOTIDE SEQUENCE [LARGE SCALE GENOMIC DNA]</scope>
    <source>
        <strain evidence="12 13">R265</strain>
    </source>
</reference>
<dbReference type="EMBL" id="CP025766">
    <property type="protein sequence ID" value="KGB76833.1"/>
    <property type="molecule type" value="Genomic_DNA"/>
</dbReference>
<comment type="function">
    <text evidence="11">Complex I functions in the transfer of electrons from NADH to the respiratory chain. Accessory subunit of the mitochondrial membrane respiratory chain NADH dehydrogenase (Complex I), that is believed not to be involved in catalysis.</text>
</comment>
<feature type="transmembrane region" description="Helical" evidence="11">
    <location>
        <begin position="31"/>
        <end position="50"/>
    </location>
</feature>
<gene>
    <name evidence="12" type="ORF">CNBG_2671</name>
</gene>
<evidence type="ECO:0000256" key="1">
    <source>
        <dbReference type="ARBA" id="ARBA00004298"/>
    </source>
</evidence>
<dbReference type="PANTHER" id="PTHR12966">
    <property type="entry name" value="NADH DEHYDROGENASE UBIQUINONE 1 ALPHA SUBCOMPLEX SUBUNIT 13"/>
    <property type="match status" value="1"/>
</dbReference>
<keyword evidence="13" id="KW-1185">Reference proteome</keyword>
<evidence type="ECO:0000256" key="2">
    <source>
        <dbReference type="ARBA" id="ARBA00007312"/>
    </source>
</evidence>
<dbReference type="Proteomes" id="UP000029445">
    <property type="component" value="Chromosome 8"/>
</dbReference>
<dbReference type="GO" id="GO:0005743">
    <property type="term" value="C:mitochondrial inner membrane"/>
    <property type="evidence" value="ECO:0007669"/>
    <property type="project" value="UniProtKB-SubCell"/>
</dbReference>
<keyword evidence="12" id="KW-0830">Ubiquinone</keyword>
<evidence type="ECO:0000256" key="6">
    <source>
        <dbReference type="ARBA" id="ARBA00022792"/>
    </source>
</evidence>
<keyword evidence="9 11" id="KW-0496">Mitochondrion</keyword>
<dbReference type="STRING" id="294750.A0A095EHN2"/>
<dbReference type="InterPro" id="IPR009346">
    <property type="entry name" value="GRIM-19"/>
</dbReference>
<dbReference type="GO" id="GO:0045271">
    <property type="term" value="C:respiratory chain complex I"/>
    <property type="evidence" value="ECO:0007669"/>
    <property type="project" value="UniProtKB-UniRule"/>
</dbReference>
<keyword evidence="10 11" id="KW-0472">Membrane</keyword>
<dbReference type="PANTHER" id="PTHR12966:SF0">
    <property type="entry name" value="NADH DEHYDROGENASE [UBIQUINONE] 1 ALPHA SUBCOMPLEX SUBUNIT 13"/>
    <property type="match status" value="1"/>
</dbReference>
<keyword evidence="4 11" id="KW-0679">Respiratory chain</keyword>
<reference evidence="12 13" key="1">
    <citation type="journal article" date="2011" name="MBio">
        <title>Genome variation in Cryptococcus gattii, an emerging pathogen of immunocompetent hosts.</title>
        <authorList>
            <person name="D'Souza C.A."/>
            <person name="Kronstad J.W."/>
            <person name="Taylor G."/>
            <person name="Warren R."/>
            <person name="Yuen M."/>
            <person name="Hu G."/>
            <person name="Jung W.H."/>
            <person name="Sham A."/>
            <person name="Kidd S.E."/>
            <person name="Tangen K."/>
            <person name="Lee N."/>
            <person name="Zeilmaker T."/>
            <person name="Sawkins J."/>
            <person name="McVicker G."/>
            <person name="Shah S."/>
            <person name="Gnerre S."/>
            <person name="Griggs A."/>
            <person name="Zeng Q."/>
            <person name="Bartlett K."/>
            <person name="Li W."/>
            <person name="Wang X."/>
            <person name="Heitman J."/>
            <person name="Stajich J.E."/>
            <person name="Fraser J.A."/>
            <person name="Meyer W."/>
            <person name="Carter D."/>
            <person name="Schein J."/>
            <person name="Krzywinski M."/>
            <person name="Kwon-Chung K.J."/>
            <person name="Varma A."/>
            <person name="Wang J."/>
            <person name="Brunham R."/>
            <person name="Fyfe M."/>
            <person name="Ouellette B.F."/>
            <person name="Siddiqui A."/>
            <person name="Marra M."/>
            <person name="Jones S."/>
            <person name="Holt R."/>
            <person name="Birren B.W."/>
            <person name="Galagan J.E."/>
            <person name="Cuomo C.A."/>
        </authorList>
    </citation>
    <scope>NUCLEOTIDE SEQUENCE [LARGE SCALE GENOMIC DNA]</scope>
    <source>
        <strain evidence="12 13">R265</strain>
    </source>
</reference>
<accession>A0A095EHN2</accession>
<dbReference type="GeneID" id="88179010"/>
<evidence type="ECO:0000256" key="9">
    <source>
        <dbReference type="ARBA" id="ARBA00023128"/>
    </source>
</evidence>
<keyword evidence="3 11" id="KW-0813">Transport</keyword>
<evidence type="ECO:0000256" key="4">
    <source>
        <dbReference type="ARBA" id="ARBA00022660"/>
    </source>
</evidence>